<dbReference type="Proteomes" id="UP000324091">
    <property type="component" value="Chromosome 1"/>
</dbReference>
<organism evidence="2 3">
    <name type="scientific">Takifugu flavidus</name>
    <name type="common">sansaifugu</name>
    <dbReference type="NCBI Taxonomy" id="433684"/>
    <lineage>
        <taxon>Eukaryota</taxon>
        <taxon>Metazoa</taxon>
        <taxon>Chordata</taxon>
        <taxon>Craniata</taxon>
        <taxon>Vertebrata</taxon>
        <taxon>Euteleostomi</taxon>
        <taxon>Actinopterygii</taxon>
        <taxon>Neopterygii</taxon>
        <taxon>Teleostei</taxon>
        <taxon>Neoteleostei</taxon>
        <taxon>Acanthomorphata</taxon>
        <taxon>Eupercaria</taxon>
        <taxon>Tetraodontiformes</taxon>
        <taxon>Tetradontoidea</taxon>
        <taxon>Tetraodontidae</taxon>
        <taxon>Takifugu</taxon>
    </lineage>
</organism>
<keyword evidence="3" id="KW-1185">Reference proteome</keyword>
<dbReference type="AlphaFoldDB" id="A0A5C6PQZ7"/>
<protein>
    <submittedName>
        <fullName evidence="2">Uncharacterized protein</fullName>
    </submittedName>
</protein>
<proteinExistence type="predicted"/>
<gene>
    <name evidence="2" type="ORF">D4764_01G0020370</name>
</gene>
<name>A0A5C6PQZ7_9TELE</name>
<feature type="region of interest" description="Disordered" evidence="1">
    <location>
        <begin position="1"/>
        <end position="29"/>
    </location>
</feature>
<dbReference type="EMBL" id="RHFK02000001">
    <property type="protein sequence ID" value="TWW82222.1"/>
    <property type="molecule type" value="Genomic_DNA"/>
</dbReference>
<evidence type="ECO:0000313" key="3">
    <source>
        <dbReference type="Proteomes" id="UP000324091"/>
    </source>
</evidence>
<reference evidence="2 3" key="1">
    <citation type="submission" date="2019-04" db="EMBL/GenBank/DDBJ databases">
        <title>Chromosome genome assembly for Takifugu flavidus.</title>
        <authorList>
            <person name="Xiao S."/>
        </authorList>
    </citation>
    <scope>NUCLEOTIDE SEQUENCE [LARGE SCALE GENOMIC DNA]</scope>
    <source>
        <strain evidence="2">HTHZ2018</strain>
        <tissue evidence="2">Muscle</tissue>
    </source>
</reference>
<evidence type="ECO:0000313" key="2">
    <source>
        <dbReference type="EMBL" id="TWW82222.1"/>
    </source>
</evidence>
<sequence length="138" mass="15304">MLRIAERPQQRGRNAGRRSGAEPCSGGGGEETLLGRLTVSLGDYVRWLILRLFILPSCPLTLPPKTPLAPGRTQSGGPTRLRSSFFQPLLLQEEALVIARLRRRAAPPSPAKNDGWTGRVGRVHSFVYRKGQWIPRLL</sequence>
<comment type="caution">
    <text evidence="2">The sequence shown here is derived from an EMBL/GenBank/DDBJ whole genome shotgun (WGS) entry which is preliminary data.</text>
</comment>
<accession>A0A5C6PQZ7</accession>
<evidence type="ECO:0000256" key="1">
    <source>
        <dbReference type="SAM" id="MobiDB-lite"/>
    </source>
</evidence>